<evidence type="ECO:0000313" key="2">
    <source>
        <dbReference type="EMBL" id="KAF9477297.1"/>
    </source>
</evidence>
<comment type="caution">
    <text evidence="2">The sequence shown here is derived from an EMBL/GenBank/DDBJ whole genome shotgun (WGS) entry which is preliminary data.</text>
</comment>
<dbReference type="Proteomes" id="UP000807469">
    <property type="component" value="Unassembled WGS sequence"/>
</dbReference>
<dbReference type="AlphaFoldDB" id="A0A9P5YX30"/>
<organism evidence="2 3">
    <name type="scientific">Pholiota conissans</name>
    <dbReference type="NCBI Taxonomy" id="109636"/>
    <lineage>
        <taxon>Eukaryota</taxon>
        <taxon>Fungi</taxon>
        <taxon>Dikarya</taxon>
        <taxon>Basidiomycota</taxon>
        <taxon>Agaricomycotina</taxon>
        <taxon>Agaricomycetes</taxon>
        <taxon>Agaricomycetidae</taxon>
        <taxon>Agaricales</taxon>
        <taxon>Agaricineae</taxon>
        <taxon>Strophariaceae</taxon>
        <taxon>Pholiota</taxon>
    </lineage>
</organism>
<sequence>MFGPQEYEQARDEPESTSFKPSPAFPVISSYSARVSAVSGSDELSYIGNNNAQADSLVHSAAEKRQNVSDKRRSDKRVECLAISVFKLSKDICATRTRETYWHRHALSGEESLSHHEDTGRDNTTTPHDKFTREDRWDSWYRDIWAGVTVCEAEVLLVVTLRW</sequence>
<dbReference type="EMBL" id="MU155265">
    <property type="protein sequence ID" value="KAF9477297.1"/>
    <property type="molecule type" value="Genomic_DNA"/>
</dbReference>
<keyword evidence="3" id="KW-1185">Reference proteome</keyword>
<name>A0A9P5YX30_9AGAR</name>
<evidence type="ECO:0000313" key="3">
    <source>
        <dbReference type="Proteomes" id="UP000807469"/>
    </source>
</evidence>
<evidence type="ECO:0000256" key="1">
    <source>
        <dbReference type="SAM" id="MobiDB-lite"/>
    </source>
</evidence>
<feature type="region of interest" description="Disordered" evidence="1">
    <location>
        <begin position="1"/>
        <end position="23"/>
    </location>
</feature>
<reference evidence="2" key="1">
    <citation type="submission" date="2020-11" db="EMBL/GenBank/DDBJ databases">
        <authorList>
            <consortium name="DOE Joint Genome Institute"/>
            <person name="Ahrendt S."/>
            <person name="Riley R."/>
            <person name="Andreopoulos W."/>
            <person name="Labutti K."/>
            <person name="Pangilinan J."/>
            <person name="Ruiz-Duenas F.J."/>
            <person name="Barrasa J.M."/>
            <person name="Sanchez-Garcia M."/>
            <person name="Camarero S."/>
            <person name="Miyauchi S."/>
            <person name="Serrano A."/>
            <person name="Linde D."/>
            <person name="Babiker R."/>
            <person name="Drula E."/>
            <person name="Ayuso-Fernandez I."/>
            <person name="Pacheco R."/>
            <person name="Padilla G."/>
            <person name="Ferreira P."/>
            <person name="Barriuso J."/>
            <person name="Kellner H."/>
            <person name="Castanera R."/>
            <person name="Alfaro M."/>
            <person name="Ramirez L."/>
            <person name="Pisabarro A.G."/>
            <person name="Kuo A."/>
            <person name="Tritt A."/>
            <person name="Lipzen A."/>
            <person name="He G."/>
            <person name="Yan M."/>
            <person name="Ng V."/>
            <person name="Cullen D."/>
            <person name="Martin F."/>
            <person name="Rosso M.-N."/>
            <person name="Henrissat B."/>
            <person name="Hibbett D."/>
            <person name="Martinez A.T."/>
            <person name="Grigoriev I.V."/>
        </authorList>
    </citation>
    <scope>NUCLEOTIDE SEQUENCE</scope>
    <source>
        <strain evidence="2">CIRM-BRFM 674</strain>
    </source>
</reference>
<proteinExistence type="predicted"/>
<protein>
    <submittedName>
        <fullName evidence="2">Uncharacterized protein</fullName>
    </submittedName>
</protein>
<gene>
    <name evidence="2" type="ORF">BDN70DRAFT_881327</name>
</gene>
<accession>A0A9P5YX30</accession>